<comment type="similarity">
    <text evidence="1">Belongs to the glycosyltransferase 8 family.</text>
</comment>
<evidence type="ECO:0000256" key="4">
    <source>
        <dbReference type="ARBA" id="ARBA00022723"/>
    </source>
</evidence>
<gene>
    <name evidence="7" type="ORF">PCAL00307_LOCUS3680</name>
    <name evidence="8" type="ORF">PECAL_2P24830</name>
</gene>
<dbReference type="EMBL" id="HBIW01004522">
    <property type="protein sequence ID" value="CAE0688246.1"/>
    <property type="molecule type" value="Transcribed_RNA"/>
</dbReference>
<dbReference type="GO" id="GO:0016757">
    <property type="term" value="F:glycosyltransferase activity"/>
    <property type="evidence" value="ECO:0007669"/>
    <property type="project" value="UniProtKB-KW"/>
</dbReference>
<dbReference type="PANTHER" id="PTHR13778:SF47">
    <property type="entry name" value="LIPOPOLYSACCHARIDE 1,3-GALACTOSYLTRANSFERASE"/>
    <property type="match status" value="1"/>
</dbReference>
<reference evidence="7" key="1">
    <citation type="submission" date="2021-01" db="EMBL/GenBank/DDBJ databases">
        <authorList>
            <person name="Corre E."/>
            <person name="Pelletier E."/>
            <person name="Niang G."/>
            <person name="Scheremetjew M."/>
            <person name="Finn R."/>
            <person name="Kale V."/>
            <person name="Holt S."/>
            <person name="Cochrane G."/>
            <person name="Meng A."/>
            <person name="Brown T."/>
            <person name="Cohen L."/>
        </authorList>
    </citation>
    <scope>NUCLEOTIDE SEQUENCE</scope>
    <source>
        <strain evidence="7">CCMP1756</strain>
    </source>
</reference>
<keyword evidence="2" id="KW-0328">Glycosyltransferase</keyword>
<organism evidence="7">
    <name type="scientific">Pelagomonas calceolata</name>
    <dbReference type="NCBI Taxonomy" id="35677"/>
    <lineage>
        <taxon>Eukaryota</taxon>
        <taxon>Sar</taxon>
        <taxon>Stramenopiles</taxon>
        <taxon>Ochrophyta</taxon>
        <taxon>Pelagophyceae</taxon>
        <taxon>Pelagomonadales</taxon>
        <taxon>Pelagomonadaceae</taxon>
        <taxon>Pelagomonas</taxon>
    </lineage>
</organism>
<keyword evidence="6" id="KW-0732">Signal</keyword>
<evidence type="ECO:0000313" key="8">
    <source>
        <dbReference type="EMBL" id="CAH0369362.1"/>
    </source>
</evidence>
<evidence type="ECO:0000256" key="2">
    <source>
        <dbReference type="ARBA" id="ARBA00022676"/>
    </source>
</evidence>
<dbReference type="EMBL" id="CAKKNE010000002">
    <property type="protein sequence ID" value="CAH0369362.1"/>
    <property type="molecule type" value="Genomic_DNA"/>
</dbReference>
<dbReference type="Proteomes" id="UP000789595">
    <property type="component" value="Unassembled WGS sequence"/>
</dbReference>
<feature type="chain" id="PRO_5036212185" description="Hexosyltransferase" evidence="6">
    <location>
        <begin position="17"/>
        <end position="365"/>
    </location>
</feature>
<dbReference type="SUPFAM" id="SSF53448">
    <property type="entry name" value="Nucleotide-diphospho-sugar transferases"/>
    <property type="match status" value="1"/>
</dbReference>
<accession>A0A7S3ZMQ1</accession>
<protein>
    <recommendedName>
        <fullName evidence="10">Hexosyltransferase</fullName>
    </recommendedName>
</protein>
<keyword evidence="4" id="KW-0479">Metal-binding</keyword>
<dbReference type="Pfam" id="PF01501">
    <property type="entry name" value="Glyco_transf_8"/>
    <property type="match status" value="1"/>
</dbReference>
<dbReference type="InterPro" id="IPR050748">
    <property type="entry name" value="Glycosyltrans_8_dom-fam"/>
</dbReference>
<feature type="signal peptide" evidence="6">
    <location>
        <begin position="1"/>
        <end position="16"/>
    </location>
</feature>
<name>A0A7S3ZMQ1_9STRA</name>
<evidence type="ECO:0000313" key="9">
    <source>
        <dbReference type="Proteomes" id="UP000789595"/>
    </source>
</evidence>
<dbReference type="Gene3D" id="3.90.550.10">
    <property type="entry name" value="Spore Coat Polysaccharide Biosynthesis Protein SpsA, Chain A"/>
    <property type="match status" value="1"/>
</dbReference>
<sequence length="365" mass="41091">MRRRWWAALCLCTAAAKEGGLHKFERRQQQHLRKHTPAPTRAPTPVGPTQVPTTRMPTDEGPTPPPTTLAPAAAPMQHDINVVVACSKAHYTGALAVVASATNATRSQRHRLRFLLLVDDAAKVESIGRAARCAVENKAQIAVKHFHDISRFPAPRARDPRLRDPLNYARFFVGELLPSSQRCIYLDTDVFVERSLADLDDAARQLFQEKPNSVIAAVPRDFKKPCDGVVNCKLPMVRSRGEMHSFNAGVVVFELDRWRSTKRLDSVARWISRNEVSQGKVYKLGSNPPFVLAVGPDLVRLDPRWNCMRGIHRQHAHNTRCWGGAFIRHYPGGAKPWDEVEVTRKHPPGWAAPWRFPRRETCGIE</sequence>
<dbReference type="GO" id="GO:0046872">
    <property type="term" value="F:metal ion binding"/>
    <property type="evidence" value="ECO:0007669"/>
    <property type="project" value="UniProtKB-KW"/>
</dbReference>
<reference evidence="8" key="2">
    <citation type="submission" date="2021-11" db="EMBL/GenBank/DDBJ databases">
        <authorList>
            <consortium name="Genoscope - CEA"/>
            <person name="William W."/>
        </authorList>
    </citation>
    <scope>NUCLEOTIDE SEQUENCE</scope>
</reference>
<evidence type="ECO:0008006" key="10">
    <source>
        <dbReference type="Google" id="ProtNLM"/>
    </source>
</evidence>
<keyword evidence="9" id="KW-1185">Reference proteome</keyword>
<dbReference type="AlphaFoldDB" id="A0A7S3ZMQ1"/>
<dbReference type="OrthoDB" id="204579at2759"/>
<evidence type="ECO:0000256" key="6">
    <source>
        <dbReference type="SAM" id="SignalP"/>
    </source>
</evidence>
<proteinExistence type="inferred from homology"/>
<keyword evidence="3" id="KW-0808">Transferase</keyword>
<evidence type="ECO:0000256" key="5">
    <source>
        <dbReference type="SAM" id="MobiDB-lite"/>
    </source>
</evidence>
<evidence type="ECO:0000313" key="7">
    <source>
        <dbReference type="EMBL" id="CAE0688246.1"/>
    </source>
</evidence>
<dbReference type="InterPro" id="IPR002495">
    <property type="entry name" value="Glyco_trans_8"/>
</dbReference>
<evidence type="ECO:0000256" key="1">
    <source>
        <dbReference type="ARBA" id="ARBA00006351"/>
    </source>
</evidence>
<dbReference type="GO" id="GO:0005794">
    <property type="term" value="C:Golgi apparatus"/>
    <property type="evidence" value="ECO:0007669"/>
    <property type="project" value="TreeGrafter"/>
</dbReference>
<dbReference type="InterPro" id="IPR029044">
    <property type="entry name" value="Nucleotide-diphossugar_trans"/>
</dbReference>
<feature type="region of interest" description="Disordered" evidence="5">
    <location>
        <begin position="26"/>
        <end position="72"/>
    </location>
</feature>
<dbReference type="PANTHER" id="PTHR13778">
    <property type="entry name" value="GLYCOSYLTRANSFERASE 8 DOMAIN-CONTAINING PROTEIN"/>
    <property type="match status" value="1"/>
</dbReference>
<evidence type="ECO:0000256" key="3">
    <source>
        <dbReference type="ARBA" id="ARBA00022679"/>
    </source>
</evidence>